<feature type="transmembrane region" description="Helical" evidence="4">
    <location>
        <begin position="46"/>
        <end position="66"/>
    </location>
</feature>
<evidence type="ECO:0000313" key="7">
    <source>
        <dbReference type="Proteomes" id="UP000287168"/>
    </source>
</evidence>
<evidence type="ECO:0000313" key="6">
    <source>
        <dbReference type="EMBL" id="RWY44587.1"/>
    </source>
</evidence>
<dbReference type="InterPro" id="IPR011701">
    <property type="entry name" value="MFS"/>
</dbReference>
<accession>A0A444MFY1</accession>
<feature type="transmembrane region" description="Helical" evidence="4">
    <location>
        <begin position="229"/>
        <end position="245"/>
    </location>
</feature>
<dbReference type="AlphaFoldDB" id="A0A444MFY1"/>
<dbReference type="GO" id="GO:0022857">
    <property type="term" value="F:transmembrane transporter activity"/>
    <property type="evidence" value="ECO:0007669"/>
    <property type="project" value="InterPro"/>
</dbReference>
<dbReference type="EMBL" id="SBLC01000002">
    <property type="protein sequence ID" value="RWY44587.1"/>
    <property type="molecule type" value="Genomic_DNA"/>
</dbReference>
<evidence type="ECO:0000256" key="2">
    <source>
        <dbReference type="ARBA" id="ARBA00022989"/>
    </source>
</evidence>
<keyword evidence="2 4" id="KW-1133">Transmembrane helix</keyword>
<reference evidence="6 7" key="1">
    <citation type="journal article" date="2015" name="Int. J. Syst. Evol. Microbiol.">
        <title>Gemmobacter intermedius sp. nov., isolated from a white stork (Ciconia ciconia).</title>
        <authorList>
            <person name="Kampfer P."/>
            <person name="Jerzak L."/>
            <person name="Wilharm G."/>
            <person name="Golke J."/>
            <person name="Busse H.J."/>
            <person name="Glaeser S.P."/>
        </authorList>
    </citation>
    <scope>NUCLEOTIDE SEQUENCE [LARGE SCALE GENOMIC DNA]</scope>
    <source>
        <strain evidence="6 7">119/4</strain>
    </source>
</reference>
<organism evidence="6 7">
    <name type="scientific">Falsigemmobacter intermedius</name>
    <dbReference type="NCBI Taxonomy" id="1553448"/>
    <lineage>
        <taxon>Bacteria</taxon>
        <taxon>Pseudomonadati</taxon>
        <taxon>Pseudomonadota</taxon>
        <taxon>Alphaproteobacteria</taxon>
        <taxon>Rhodobacterales</taxon>
        <taxon>Paracoccaceae</taxon>
        <taxon>Falsigemmobacter</taxon>
    </lineage>
</organism>
<proteinExistence type="predicted"/>
<feature type="transmembrane region" description="Helical" evidence="4">
    <location>
        <begin position="163"/>
        <end position="184"/>
    </location>
</feature>
<dbReference type="Gene3D" id="1.20.1250.20">
    <property type="entry name" value="MFS general substrate transporter like domains"/>
    <property type="match status" value="1"/>
</dbReference>
<protein>
    <submittedName>
        <fullName evidence="6">MFS transporter</fullName>
    </submittedName>
</protein>
<sequence>MILHSFRRSPVAVISLAQLFGTSLWFSSNAVTRDLSALWQLDAAGIGWLTAAVQAGFIAGTLGLALTGLADRYRASQIFALCACLGAALNAAFALWAPGLTEGLVLRFLVGLSLAGIYPIGMKLMVRWAPQKAGWGLSVLVAMLTLGTALPHGMRAAAGGLPWQGVVLGASGLAVLAAGLVLCLGEPGGPASAARPPRLRETLSGLAAAFRVPAFRAAALGYFGHMWELYAFWTLVPLLLAMRLGTEGDLSLFSFAVIAVGAAGCLFGGLLARRSSGHQVARASLRISGACCLVIGLAGGVLPIWMFGAVFLIWGAMVVSDSPQFSAICATACPPALVGSALSMMNAIGFAITMVSIALTTGVAGGLGLQTALILSLGPALGLLALREGRGDQAAR</sequence>
<dbReference type="PANTHER" id="PTHR23521:SF3">
    <property type="entry name" value="MFS TRANSPORTER"/>
    <property type="match status" value="1"/>
</dbReference>
<dbReference type="PROSITE" id="PS50850">
    <property type="entry name" value="MFS"/>
    <property type="match status" value="1"/>
</dbReference>
<feature type="transmembrane region" description="Helical" evidence="4">
    <location>
        <begin position="104"/>
        <end position="121"/>
    </location>
</feature>
<keyword evidence="3 4" id="KW-0472">Membrane</keyword>
<feature type="transmembrane region" description="Helical" evidence="4">
    <location>
        <begin position="252"/>
        <end position="272"/>
    </location>
</feature>
<gene>
    <name evidence="6" type="ORF">EP867_01160</name>
</gene>
<dbReference type="InterPro" id="IPR036259">
    <property type="entry name" value="MFS_trans_sf"/>
</dbReference>
<dbReference type="GO" id="GO:0005886">
    <property type="term" value="C:plasma membrane"/>
    <property type="evidence" value="ECO:0007669"/>
    <property type="project" value="TreeGrafter"/>
</dbReference>
<evidence type="ECO:0000256" key="4">
    <source>
        <dbReference type="SAM" id="Phobius"/>
    </source>
</evidence>
<feature type="transmembrane region" description="Helical" evidence="4">
    <location>
        <begin position="133"/>
        <end position="151"/>
    </location>
</feature>
<feature type="transmembrane region" description="Helical" evidence="4">
    <location>
        <begin position="287"/>
        <end position="315"/>
    </location>
</feature>
<dbReference type="PANTHER" id="PTHR23521">
    <property type="entry name" value="TRANSPORTER MFS SUPERFAMILY"/>
    <property type="match status" value="1"/>
</dbReference>
<dbReference type="Proteomes" id="UP000287168">
    <property type="component" value="Unassembled WGS sequence"/>
</dbReference>
<feature type="transmembrane region" description="Helical" evidence="4">
    <location>
        <begin position="336"/>
        <end position="359"/>
    </location>
</feature>
<comment type="caution">
    <text evidence="6">The sequence shown here is derived from an EMBL/GenBank/DDBJ whole genome shotgun (WGS) entry which is preliminary data.</text>
</comment>
<dbReference type="OrthoDB" id="9781976at2"/>
<dbReference type="InterPro" id="IPR020846">
    <property type="entry name" value="MFS_dom"/>
</dbReference>
<feature type="domain" description="Major facilitator superfamily (MFS) profile" evidence="5">
    <location>
        <begin position="1"/>
        <end position="390"/>
    </location>
</feature>
<dbReference type="SUPFAM" id="SSF103473">
    <property type="entry name" value="MFS general substrate transporter"/>
    <property type="match status" value="1"/>
</dbReference>
<feature type="transmembrane region" description="Helical" evidence="4">
    <location>
        <begin position="78"/>
        <end position="98"/>
    </location>
</feature>
<keyword evidence="7" id="KW-1185">Reference proteome</keyword>
<dbReference type="RefSeq" id="WP_128486387.1">
    <property type="nucleotide sequence ID" value="NZ_JBHLXB010000026.1"/>
</dbReference>
<evidence type="ECO:0000259" key="5">
    <source>
        <dbReference type="PROSITE" id="PS50850"/>
    </source>
</evidence>
<dbReference type="Pfam" id="PF07690">
    <property type="entry name" value="MFS_1"/>
    <property type="match status" value="1"/>
</dbReference>
<keyword evidence="1 4" id="KW-0812">Transmembrane</keyword>
<evidence type="ECO:0000256" key="1">
    <source>
        <dbReference type="ARBA" id="ARBA00022692"/>
    </source>
</evidence>
<name>A0A444MFY1_9RHOB</name>
<evidence type="ECO:0000256" key="3">
    <source>
        <dbReference type="ARBA" id="ARBA00023136"/>
    </source>
</evidence>